<accession>A0ABQ4RX42</accession>
<comment type="similarity">
    <text evidence="1 3">Belongs to the short-chain dehydrogenases/reductases (SDR) family.</text>
</comment>
<feature type="domain" description="Ketoreductase" evidence="6">
    <location>
        <begin position="9"/>
        <end position="182"/>
    </location>
</feature>
<evidence type="ECO:0000313" key="7">
    <source>
        <dbReference type="EMBL" id="GJD94762.1"/>
    </source>
</evidence>
<dbReference type="EMBL" id="BPQP01000029">
    <property type="protein sequence ID" value="GJD94762.1"/>
    <property type="molecule type" value="Genomic_DNA"/>
</dbReference>
<dbReference type="SUPFAM" id="SSF51735">
    <property type="entry name" value="NAD(P)-binding Rossmann-fold domains"/>
    <property type="match status" value="1"/>
</dbReference>
<sequence>MQHKPLSEQVIVITGASSGIGLATARMAARRGARLVLAARSGDVLARVAHDIQAAGGRAIHVTADVGRREDVRAIADKAIAAFGGFDTWVNVAGLTVYGPLREITYEDHERLIQTNLWGTIHGSLTAAEHLRKRGGAVINVGSVASDLAFPFQGLYATSKHAVKGFTDTLRMELIAEGAPVSVTLVKPASIDTPLPQRARNYMDREPSLPPPIYRPEEVANAILHTAVHPQRDIFVGGGGKLFVMGKEFAPGAYDELAPAIIALQKRAEPPREPEGALHTPRNAGQVRGDPPIYVMRTSAYTRATLHPLATALGFVGIVAAAAFTMGRNTRERRRDEERLAAARMQ</sequence>
<dbReference type="PANTHER" id="PTHR44196:SF1">
    <property type="entry name" value="DEHYDROGENASE_REDUCTASE SDR FAMILY MEMBER 7B"/>
    <property type="match status" value="1"/>
</dbReference>
<keyword evidence="5" id="KW-0812">Transmembrane</keyword>
<evidence type="ECO:0000259" key="6">
    <source>
        <dbReference type="SMART" id="SM00822"/>
    </source>
</evidence>
<feature type="region of interest" description="Disordered" evidence="4">
    <location>
        <begin position="268"/>
        <end position="290"/>
    </location>
</feature>
<dbReference type="NCBIfam" id="NF005495">
    <property type="entry name" value="PRK07109.1"/>
    <property type="match status" value="1"/>
</dbReference>
<dbReference type="InterPro" id="IPR020904">
    <property type="entry name" value="Sc_DH/Rdtase_CS"/>
</dbReference>
<dbReference type="InterPro" id="IPR057326">
    <property type="entry name" value="KR_dom"/>
</dbReference>
<keyword evidence="2" id="KW-0560">Oxidoreductase</keyword>
<dbReference type="InterPro" id="IPR036291">
    <property type="entry name" value="NAD(P)-bd_dom_sf"/>
</dbReference>
<organism evidence="7 8">
    <name type="scientific">Methylobacterium iners</name>
    <dbReference type="NCBI Taxonomy" id="418707"/>
    <lineage>
        <taxon>Bacteria</taxon>
        <taxon>Pseudomonadati</taxon>
        <taxon>Pseudomonadota</taxon>
        <taxon>Alphaproteobacteria</taxon>
        <taxon>Hyphomicrobiales</taxon>
        <taxon>Methylobacteriaceae</taxon>
        <taxon>Methylobacterium</taxon>
    </lineage>
</organism>
<reference evidence="7" key="1">
    <citation type="journal article" date="2021" name="Front. Microbiol.">
        <title>Comprehensive Comparative Genomics and Phenotyping of Methylobacterium Species.</title>
        <authorList>
            <person name="Alessa O."/>
            <person name="Ogura Y."/>
            <person name="Fujitani Y."/>
            <person name="Takami H."/>
            <person name="Hayashi T."/>
            <person name="Sahin N."/>
            <person name="Tani A."/>
        </authorList>
    </citation>
    <scope>NUCLEOTIDE SEQUENCE</scope>
    <source>
        <strain evidence="7">DSM 19015</strain>
    </source>
</reference>
<proteinExistence type="inferred from homology"/>
<evidence type="ECO:0000313" key="8">
    <source>
        <dbReference type="Proteomes" id="UP001055125"/>
    </source>
</evidence>
<dbReference type="Proteomes" id="UP001055125">
    <property type="component" value="Unassembled WGS sequence"/>
</dbReference>
<evidence type="ECO:0000256" key="4">
    <source>
        <dbReference type="SAM" id="MobiDB-lite"/>
    </source>
</evidence>
<evidence type="ECO:0000256" key="2">
    <source>
        <dbReference type="ARBA" id="ARBA00023002"/>
    </source>
</evidence>
<feature type="transmembrane region" description="Helical" evidence="5">
    <location>
        <begin position="306"/>
        <end position="326"/>
    </location>
</feature>
<dbReference type="Gene3D" id="3.40.50.720">
    <property type="entry name" value="NAD(P)-binding Rossmann-like Domain"/>
    <property type="match status" value="1"/>
</dbReference>
<gene>
    <name evidence="7" type="primary">hcaB_4</name>
    <name evidence="7" type="ORF">OCOJLMKI_1966</name>
</gene>
<keyword evidence="5" id="KW-1133">Transmembrane helix</keyword>
<evidence type="ECO:0000256" key="1">
    <source>
        <dbReference type="ARBA" id="ARBA00006484"/>
    </source>
</evidence>
<dbReference type="PROSITE" id="PS00061">
    <property type="entry name" value="ADH_SHORT"/>
    <property type="match status" value="1"/>
</dbReference>
<dbReference type="PANTHER" id="PTHR44196">
    <property type="entry name" value="DEHYDROGENASE/REDUCTASE SDR FAMILY MEMBER 7B"/>
    <property type="match status" value="1"/>
</dbReference>
<keyword evidence="8" id="KW-1185">Reference proteome</keyword>
<reference evidence="7" key="2">
    <citation type="submission" date="2021-08" db="EMBL/GenBank/DDBJ databases">
        <authorList>
            <person name="Tani A."/>
            <person name="Ola A."/>
            <person name="Ogura Y."/>
            <person name="Katsura K."/>
            <person name="Hayashi T."/>
        </authorList>
    </citation>
    <scope>NUCLEOTIDE SEQUENCE</scope>
    <source>
        <strain evidence="7">DSM 19015</strain>
    </source>
</reference>
<evidence type="ECO:0000256" key="5">
    <source>
        <dbReference type="SAM" id="Phobius"/>
    </source>
</evidence>
<dbReference type="Pfam" id="PF00106">
    <property type="entry name" value="adh_short"/>
    <property type="match status" value="1"/>
</dbReference>
<dbReference type="PRINTS" id="PR00081">
    <property type="entry name" value="GDHRDH"/>
</dbReference>
<protein>
    <submittedName>
        <fullName evidence="7">3-phenylpropionate-dihydrodiol/cinnamic acid-dihydrodiol dehydrogenase</fullName>
    </submittedName>
</protein>
<comment type="caution">
    <text evidence="7">The sequence shown here is derived from an EMBL/GenBank/DDBJ whole genome shotgun (WGS) entry which is preliminary data.</text>
</comment>
<keyword evidence="5" id="KW-0472">Membrane</keyword>
<dbReference type="SMART" id="SM00822">
    <property type="entry name" value="PKS_KR"/>
    <property type="match status" value="1"/>
</dbReference>
<dbReference type="RefSeq" id="WP_238243931.1">
    <property type="nucleotide sequence ID" value="NZ_BPQP01000029.1"/>
</dbReference>
<evidence type="ECO:0000256" key="3">
    <source>
        <dbReference type="RuleBase" id="RU000363"/>
    </source>
</evidence>
<dbReference type="InterPro" id="IPR002347">
    <property type="entry name" value="SDR_fam"/>
</dbReference>
<name>A0ABQ4RX42_9HYPH</name>
<dbReference type="PRINTS" id="PR00080">
    <property type="entry name" value="SDRFAMILY"/>
</dbReference>